<comment type="caution">
    <text evidence="2">The sequence shown here is derived from an EMBL/GenBank/DDBJ whole genome shotgun (WGS) entry which is preliminary data.</text>
</comment>
<dbReference type="Proteomes" id="UP000054995">
    <property type="component" value="Unassembled WGS sequence"/>
</dbReference>
<protein>
    <submittedName>
        <fullName evidence="2">Uncharacterized protein</fullName>
    </submittedName>
</protein>
<dbReference type="AlphaFoldDB" id="A0A0V1EU38"/>
<gene>
    <name evidence="2" type="ORF">T4D_315</name>
    <name evidence="1" type="ORF">T4D_7843</name>
</gene>
<reference evidence="2 3" key="1">
    <citation type="submission" date="2015-01" db="EMBL/GenBank/DDBJ databases">
        <title>Evolution of Trichinella species and genotypes.</title>
        <authorList>
            <person name="Korhonen P.K."/>
            <person name="Edoardo P."/>
            <person name="Giuseppe L.R."/>
            <person name="Gasser R.B."/>
        </authorList>
    </citation>
    <scope>NUCLEOTIDE SEQUENCE [LARGE SCALE GENOMIC DNA]</scope>
    <source>
        <strain evidence="2">ISS470</strain>
    </source>
</reference>
<dbReference type="EMBL" id="JYDT01000887">
    <property type="protein sequence ID" value="KRY77275.1"/>
    <property type="molecule type" value="Genomic_DNA"/>
</dbReference>
<organism evidence="2 3">
    <name type="scientific">Trichinella pseudospiralis</name>
    <name type="common">Parasitic roundworm</name>
    <dbReference type="NCBI Taxonomy" id="6337"/>
    <lineage>
        <taxon>Eukaryota</taxon>
        <taxon>Metazoa</taxon>
        <taxon>Ecdysozoa</taxon>
        <taxon>Nematoda</taxon>
        <taxon>Enoplea</taxon>
        <taxon>Dorylaimia</taxon>
        <taxon>Trichinellida</taxon>
        <taxon>Trichinellidae</taxon>
        <taxon>Trichinella</taxon>
    </lineage>
</organism>
<evidence type="ECO:0000313" key="2">
    <source>
        <dbReference type="EMBL" id="KRY77277.1"/>
    </source>
</evidence>
<proteinExistence type="predicted"/>
<keyword evidence="3" id="KW-1185">Reference proteome</keyword>
<evidence type="ECO:0000313" key="1">
    <source>
        <dbReference type="EMBL" id="KRY77275.1"/>
    </source>
</evidence>
<dbReference type="EMBL" id="JYDT01000885">
    <property type="protein sequence ID" value="KRY77277.1"/>
    <property type="molecule type" value="Genomic_DNA"/>
</dbReference>
<accession>A0A0V1EU38</accession>
<name>A0A0V1EU38_TRIPS</name>
<sequence length="37" mass="4314">MSQQFKMLSLESTKALEQVIRHSATIVKNMRLICYSK</sequence>
<evidence type="ECO:0000313" key="3">
    <source>
        <dbReference type="Proteomes" id="UP000054995"/>
    </source>
</evidence>